<organism evidence="9 10">
    <name type="scientific">Parabacteroides johnsonii DSM 18315</name>
    <dbReference type="NCBI Taxonomy" id="537006"/>
    <lineage>
        <taxon>Bacteria</taxon>
        <taxon>Pseudomonadati</taxon>
        <taxon>Bacteroidota</taxon>
        <taxon>Bacteroidia</taxon>
        <taxon>Bacteroidales</taxon>
        <taxon>Tannerellaceae</taxon>
        <taxon>Parabacteroides</taxon>
    </lineage>
</organism>
<keyword evidence="3" id="KW-0808">Transferase</keyword>
<dbReference type="Gene3D" id="3.40.720.10">
    <property type="entry name" value="Alkaline Phosphatase, subunit A"/>
    <property type="match status" value="1"/>
</dbReference>
<feature type="transmembrane region" description="Helical" evidence="7">
    <location>
        <begin position="165"/>
        <end position="185"/>
    </location>
</feature>
<gene>
    <name evidence="9" type="ORF">PRABACTJOHN_02136</name>
</gene>
<evidence type="ECO:0000256" key="1">
    <source>
        <dbReference type="ARBA" id="ARBA00004651"/>
    </source>
</evidence>
<dbReference type="CDD" id="cd16017">
    <property type="entry name" value="LptA"/>
    <property type="match status" value="1"/>
</dbReference>
<sequence length="624" mass="71549">MISGKADVEITFFVLLLYVYVMDNAYFCRLQQYCCGIVIRIVDKIRLFRQKSMRYFTNILRWISSQEHLYFLFGLLFIIPNCVFLFTEPLPVPVGLASIVMPLAFWMGVLLLARKPGVVVWCLLPKIILDGGQLVLLYLFGESVIAVDMFLNLTSSNASEASELLGNIFLVIVCVFFFYTLPTLWLATRSVLMKDRLTAVFRKRWAFRSLGLFGVGVLLCFLPSWQKHSFSLKNDVYPVNALYNLYFAITKSNKNANYSISSADFKFNSVRTGQADGKREIYVLVVGETSRAMEWSLYGYERNTTPRMKGLDGLVHFTDVVTQSNNTHKSVPIILSAASAENYGVIYDEKSIVTAFKEAGFRTLVIANQKLTTSMIGAFYREADTFIDMSTFNTGSYLTSLHDAALLPYLEKELDKSDEDMFIVLHTYGSHFNYHERYPAEFRIYTPDKAEGIRQSYKKELRNAYDNSIRYTDYVLGEIVDMLKKKEVCASMLYLSDHGEDIFDDARARYLHASPIPTYYQLHIPYIIWFSDDYRTVFPEKYRTAMSHGAYPVSTNSVFHTVLDIAGVRTSVSDSTLALTNPAFAVRDRMFLGDHDEPVPFWKVGLKKADFVMLDKWKMAYKKD</sequence>
<dbReference type="GO" id="GO:0016787">
    <property type="term" value="F:hydrolase activity"/>
    <property type="evidence" value="ECO:0007669"/>
    <property type="project" value="UniProtKB-KW"/>
</dbReference>
<dbReference type="Pfam" id="PF00884">
    <property type="entry name" value="Sulfatase"/>
    <property type="match status" value="1"/>
</dbReference>
<dbReference type="PANTHER" id="PTHR30443">
    <property type="entry name" value="INNER MEMBRANE PROTEIN"/>
    <property type="match status" value="1"/>
</dbReference>
<dbReference type="InterPro" id="IPR017850">
    <property type="entry name" value="Alkaline_phosphatase_core_sf"/>
</dbReference>
<dbReference type="GO" id="GO:0016776">
    <property type="term" value="F:phosphotransferase activity, phosphate group as acceptor"/>
    <property type="evidence" value="ECO:0007669"/>
    <property type="project" value="TreeGrafter"/>
</dbReference>
<keyword evidence="9" id="KW-0378">Hydrolase</keyword>
<evidence type="ECO:0000256" key="2">
    <source>
        <dbReference type="ARBA" id="ARBA00022475"/>
    </source>
</evidence>
<protein>
    <submittedName>
        <fullName evidence="9">Arylsulfatase</fullName>
        <ecNumber evidence="9">3.1.6.-</ecNumber>
    </submittedName>
</protein>
<dbReference type="GO" id="GO:0005886">
    <property type="term" value="C:plasma membrane"/>
    <property type="evidence" value="ECO:0007669"/>
    <property type="project" value="UniProtKB-SubCell"/>
</dbReference>
<keyword evidence="5 7" id="KW-1133">Transmembrane helix</keyword>
<dbReference type="Proteomes" id="UP000005510">
    <property type="component" value="Unassembled WGS sequence"/>
</dbReference>
<comment type="subcellular location">
    <subcellularLocation>
        <location evidence="1">Cell membrane</location>
        <topology evidence="1">Multi-pass membrane protein</topology>
    </subcellularLocation>
</comment>
<evidence type="ECO:0000256" key="7">
    <source>
        <dbReference type="SAM" id="Phobius"/>
    </source>
</evidence>
<keyword evidence="4 7" id="KW-0812">Transmembrane</keyword>
<comment type="caution">
    <text evidence="9">The sequence shown here is derived from an EMBL/GenBank/DDBJ whole genome shotgun (WGS) entry which is preliminary data.</text>
</comment>
<reference evidence="9 10" key="1">
    <citation type="submission" date="2008-10" db="EMBL/GenBank/DDBJ databases">
        <title>Draft genome sequence of Parabacteroides johnsonii (DSM 18315).</title>
        <authorList>
            <person name="Sudarsanam P."/>
            <person name="Ley R."/>
            <person name="Guruge J."/>
            <person name="Turnbaugh P.J."/>
            <person name="Mahowald M."/>
            <person name="Liep D."/>
            <person name="Gordon J."/>
        </authorList>
    </citation>
    <scope>NUCLEOTIDE SEQUENCE [LARGE SCALE GENOMIC DNA]</scope>
    <source>
        <strain evidence="9 10">DSM 18315</strain>
    </source>
</reference>
<dbReference type="EMBL" id="ABYH01000238">
    <property type="protein sequence ID" value="EEC96470.1"/>
    <property type="molecule type" value="Genomic_DNA"/>
</dbReference>
<dbReference type="InterPro" id="IPR040423">
    <property type="entry name" value="PEA_transferase"/>
</dbReference>
<feature type="transmembrane region" description="Helical" evidence="7">
    <location>
        <begin position="205"/>
        <end position="225"/>
    </location>
</feature>
<dbReference type="HOGENOM" id="CLU_018534_3_2_10"/>
<feature type="domain" description="Sulfatase N-terminal" evidence="8">
    <location>
        <begin position="282"/>
        <end position="568"/>
    </location>
</feature>
<evidence type="ECO:0000256" key="6">
    <source>
        <dbReference type="ARBA" id="ARBA00023136"/>
    </source>
</evidence>
<evidence type="ECO:0000259" key="8">
    <source>
        <dbReference type="Pfam" id="PF00884"/>
    </source>
</evidence>
<dbReference type="GO" id="GO:0009244">
    <property type="term" value="P:lipopolysaccharide core region biosynthetic process"/>
    <property type="evidence" value="ECO:0007669"/>
    <property type="project" value="TreeGrafter"/>
</dbReference>
<keyword evidence="6 7" id="KW-0472">Membrane</keyword>
<keyword evidence="2" id="KW-1003">Cell membrane</keyword>
<feature type="transmembrane region" description="Helical" evidence="7">
    <location>
        <begin position="92"/>
        <end position="113"/>
    </location>
</feature>
<proteinExistence type="predicted"/>
<accession>B7BAS6</accession>
<dbReference type="InterPro" id="IPR058130">
    <property type="entry name" value="PEA_transf_C"/>
</dbReference>
<evidence type="ECO:0000256" key="3">
    <source>
        <dbReference type="ARBA" id="ARBA00022679"/>
    </source>
</evidence>
<dbReference type="InterPro" id="IPR000917">
    <property type="entry name" value="Sulfatase_N"/>
</dbReference>
<feature type="transmembrane region" description="Helical" evidence="7">
    <location>
        <begin position="69"/>
        <end position="86"/>
    </location>
</feature>
<name>B7BAS6_9BACT</name>
<reference evidence="9 10" key="2">
    <citation type="submission" date="2008-10" db="EMBL/GenBank/DDBJ databases">
        <authorList>
            <person name="Fulton L."/>
            <person name="Clifton S."/>
            <person name="Fulton B."/>
            <person name="Xu J."/>
            <person name="Minx P."/>
            <person name="Pepin K.H."/>
            <person name="Johnson M."/>
            <person name="Bhonagiri V."/>
            <person name="Nash W.E."/>
            <person name="Mardis E.R."/>
            <person name="Wilson R.K."/>
        </authorList>
    </citation>
    <scope>NUCLEOTIDE SEQUENCE [LARGE SCALE GENOMIC DNA]</scope>
    <source>
        <strain evidence="9 10">DSM 18315</strain>
    </source>
</reference>
<dbReference type="AlphaFoldDB" id="B7BAS6"/>
<dbReference type="STRING" id="537006.PRABACTJOHN_02136"/>
<evidence type="ECO:0000313" key="10">
    <source>
        <dbReference type="Proteomes" id="UP000005510"/>
    </source>
</evidence>
<evidence type="ECO:0000256" key="5">
    <source>
        <dbReference type="ARBA" id="ARBA00022989"/>
    </source>
</evidence>
<dbReference type="PANTHER" id="PTHR30443:SF0">
    <property type="entry name" value="PHOSPHOETHANOLAMINE TRANSFERASE EPTA"/>
    <property type="match status" value="1"/>
</dbReference>
<dbReference type="EC" id="3.1.6.-" evidence="9"/>
<evidence type="ECO:0000313" key="9">
    <source>
        <dbReference type="EMBL" id="EEC96470.1"/>
    </source>
</evidence>
<evidence type="ECO:0000256" key="4">
    <source>
        <dbReference type="ARBA" id="ARBA00022692"/>
    </source>
</evidence>
<dbReference type="SUPFAM" id="SSF53649">
    <property type="entry name" value="Alkaline phosphatase-like"/>
    <property type="match status" value="1"/>
</dbReference>